<dbReference type="AlphaFoldDB" id="A0A933VVN9"/>
<evidence type="ECO:0000313" key="2">
    <source>
        <dbReference type="EMBL" id="MBI5131164.1"/>
    </source>
</evidence>
<sequence length="159" mass="16393">MNRHRLVTGLIFGLAVAGSPPNASAQQFTTKKYAEAGGWTIQVHAADGQFMRCGAVVPGGKVSFEISSEGWTLSLPTAKPAPADEVKGALEIDGKSVKAAYLGGDEGRLMTFLKPAQLKQIRAAKTLTATAGQEQTPGPLAGIDAALRKAGECNDKGGG</sequence>
<evidence type="ECO:0000256" key="1">
    <source>
        <dbReference type="SAM" id="SignalP"/>
    </source>
</evidence>
<proteinExistence type="predicted"/>
<name>A0A933VVN9_RHOPL</name>
<feature type="signal peptide" evidence="1">
    <location>
        <begin position="1"/>
        <end position="25"/>
    </location>
</feature>
<comment type="caution">
    <text evidence="2">The sequence shown here is derived from an EMBL/GenBank/DDBJ whole genome shotgun (WGS) entry which is preliminary data.</text>
</comment>
<gene>
    <name evidence="2" type="ORF">HZA66_17115</name>
</gene>
<protein>
    <recommendedName>
        <fullName evidence="4">Invasion associated locus B family protein</fullName>
    </recommendedName>
</protein>
<organism evidence="2 3">
    <name type="scientific">Rhodopseudomonas palustris</name>
    <dbReference type="NCBI Taxonomy" id="1076"/>
    <lineage>
        <taxon>Bacteria</taxon>
        <taxon>Pseudomonadati</taxon>
        <taxon>Pseudomonadota</taxon>
        <taxon>Alphaproteobacteria</taxon>
        <taxon>Hyphomicrobiales</taxon>
        <taxon>Nitrobacteraceae</taxon>
        <taxon>Rhodopseudomonas</taxon>
    </lineage>
</organism>
<keyword evidence="1" id="KW-0732">Signal</keyword>
<dbReference type="Proteomes" id="UP000782519">
    <property type="component" value="Unassembled WGS sequence"/>
</dbReference>
<evidence type="ECO:0000313" key="3">
    <source>
        <dbReference type="Proteomes" id="UP000782519"/>
    </source>
</evidence>
<reference evidence="2" key="1">
    <citation type="submission" date="2020-07" db="EMBL/GenBank/DDBJ databases">
        <title>Huge and variable diversity of episymbiotic CPR bacteria and DPANN archaea in groundwater ecosystems.</title>
        <authorList>
            <person name="He C.Y."/>
            <person name="Keren R."/>
            <person name="Whittaker M."/>
            <person name="Farag I.F."/>
            <person name="Doudna J."/>
            <person name="Cate J.H.D."/>
            <person name="Banfield J.F."/>
        </authorList>
    </citation>
    <scope>NUCLEOTIDE SEQUENCE</scope>
    <source>
        <strain evidence="2">NC_groundwater_1818_Pr3_B-0.1um_66_35</strain>
    </source>
</reference>
<feature type="chain" id="PRO_5037322352" description="Invasion associated locus B family protein" evidence="1">
    <location>
        <begin position="26"/>
        <end position="159"/>
    </location>
</feature>
<dbReference type="EMBL" id="JACRJB010000051">
    <property type="protein sequence ID" value="MBI5131164.1"/>
    <property type="molecule type" value="Genomic_DNA"/>
</dbReference>
<evidence type="ECO:0008006" key="4">
    <source>
        <dbReference type="Google" id="ProtNLM"/>
    </source>
</evidence>
<accession>A0A933VVN9</accession>